<comment type="caution">
    <text evidence="1">The sequence shown here is derived from an EMBL/GenBank/DDBJ whole genome shotgun (WGS) entry which is preliminary data.</text>
</comment>
<accession>A0ABU7D4S3</accession>
<dbReference type="EMBL" id="JAHUTJ010016774">
    <property type="protein sequence ID" value="MED6270153.1"/>
    <property type="molecule type" value="Genomic_DNA"/>
</dbReference>
<gene>
    <name evidence="1" type="ORF">CHARACLAT_007063</name>
</gene>
<dbReference type="Proteomes" id="UP001352852">
    <property type="component" value="Unassembled WGS sequence"/>
</dbReference>
<evidence type="ECO:0000313" key="2">
    <source>
        <dbReference type="Proteomes" id="UP001352852"/>
    </source>
</evidence>
<protein>
    <submittedName>
        <fullName evidence="1">Uncharacterized protein</fullName>
    </submittedName>
</protein>
<proteinExistence type="predicted"/>
<name>A0ABU7D4S3_9TELE</name>
<organism evidence="1 2">
    <name type="scientific">Characodon lateralis</name>
    <dbReference type="NCBI Taxonomy" id="208331"/>
    <lineage>
        <taxon>Eukaryota</taxon>
        <taxon>Metazoa</taxon>
        <taxon>Chordata</taxon>
        <taxon>Craniata</taxon>
        <taxon>Vertebrata</taxon>
        <taxon>Euteleostomi</taxon>
        <taxon>Actinopterygii</taxon>
        <taxon>Neopterygii</taxon>
        <taxon>Teleostei</taxon>
        <taxon>Neoteleostei</taxon>
        <taxon>Acanthomorphata</taxon>
        <taxon>Ovalentaria</taxon>
        <taxon>Atherinomorphae</taxon>
        <taxon>Cyprinodontiformes</taxon>
        <taxon>Goodeidae</taxon>
        <taxon>Characodon</taxon>
    </lineage>
</organism>
<sequence>KSADIPFPGCAGRSQEDGRCLPPLQLRPSLLLRVKLVQKKMRCISHLPVSYSPPQDL</sequence>
<keyword evidence="2" id="KW-1185">Reference proteome</keyword>
<feature type="non-terminal residue" evidence="1">
    <location>
        <position position="1"/>
    </location>
</feature>
<reference evidence="1 2" key="1">
    <citation type="submission" date="2021-06" db="EMBL/GenBank/DDBJ databases">
        <authorList>
            <person name="Palmer J.M."/>
        </authorList>
    </citation>
    <scope>NUCLEOTIDE SEQUENCE [LARGE SCALE GENOMIC DNA]</scope>
    <source>
        <strain evidence="1 2">CL_MEX2019</strain>
        <tissue evidence="1">Muscle</tissue>
    </source>
</reference>
<evidence type="ECO:0000313" key="1">
    <source>
        <dbReference type="EMBL" id="MED6270153.1"/>
    </source>
</evidence>